<reference evidence="2" key="1">
    <citation type="submission" date="2024-02" db="EMBL/GenBank/DDBJ databases">
        <authorList>
            <consortium name="ELIXIR-Norway"/>
            <consortium name="Elixir Norway"/>
        </authorList>
    </citation>
    <scope>NUCLEOTIDE SEQUENCE</scope>
</reference>
<dbReference type="Proteomes" id="UP001497444">
    <property type="component" value="Unassembled WGS sequence"/>
</dbReference>
<dbReference type="EMBL" id="CAXAQS010000461">
    <property type="protein sequence ID" value="CAK9251714.1"/>
    <property type="molecule type" value="Genomic_DNA"/>
</dbReference>
<accession>A0ABP0VBF0</accession>
<evidence type="ECO:0000313" key="2">
    <source>
        <dbReference type="EMBL" id="CAK9251714.1"/>
    </source>
</evidence>
<evidence type="ECO:0000259" key="1">
    <source>
        <dbReference type="Pfam" id="PF14529"/>
    </source>
</evidence>
<dbReference type="Gene3D" id="3.60.10.10">
    <property type="entry name" value="Endonuclease/exonuclease/phosphatase"/>
    <property type="match status" value="1"/>
</dbReference>
<dbReference type="InterPro" id="IPR005135">
    <property type="entry name" value="Endo/exonuclease/phosphatase"/>
</dbReference>
<name>A0ABP0VBF0_9BRYO</name>
<organism evidence="2 3">
    <name type="scientific">Sphagnum jensenii</name>
    <dbReference type="NCBI Taxonomy" id="128206"/>
    <lineage>
        <taxon>Eukaryota</taxon>
        <taxon>Viridiplantae</taxon>
        <taxon>Streptophyta</taxon>
        <taxon>Embryophyta</taxon>
        <taxon>Bryophyta</taxon>
        <taxon>Sphagnophytina</taxon>
        <taxon>Sphagnopsida</taxon>
        <taxon>Sphagnales</taxon>
        <taxon>Sphagnaceae</taxon>
        <taxon>Sphagnum</taxon>
    </lineage>
</organism>
<comment type="caution">
    <text evidence="2">The sequence shown here is derived from an EMBL/GenBank/DDBJ whole genome shotgun (WGS) entry which is preliminary data.</text>
</comment>
<protein>
    <recommendedName>
        <fullName evidence="1">Endonuclease/exonuclease/phosphatase domain-containing protein</fullName>
    </recommendedName>
</protein>
<dbReference type="InterPro" id="IPR036691">
    <property type="entry name" value="Endo/exonu/phosph_ase_sf"/>
</dbReference>
<gene>
    <name evidence="2" type="ORF">CSSPJE1EN1_LOCUS27092</name>
</gene>
<feature type="domain" description="Endonuclease/exonuclease/phosphatase" evidence="1">
    <location>
        <begin position="113"/>
        <end position="164"/>
    </location>
</feature>
<dbReference type="SUPFAM" id="SSF56219">
    <property type="entry name" value="DNase I-like"/>
    <property type="match status" value="1"/>
</dbReference>
<evidence type="ECO:0000313" key="3">
    <source>
        <dbReference type="Proteomes" id="UP001497444"/>
    </source>
</evidence>
<dbReference type="Pfam" id="PF14529">
    <property type="entry name" value="Exo_endo_phos_2"/>
    <property type="match status" value="1"/>
</dbReference>
<keyword evidence="3" id="KW-1185">Reference proteome</keyword>
<proteinExistence type="predicted"/>
<sequence>MAAKSPQPSGNASCSTIHFIQANLNHCREATLNLIRATNHLNAVLLMQEPYHYRGSLPLWPKQFCVVHNGTETIAPIAAIIVTPSNIPHYRLSQISAPHCVAIELCLPNLTCVIASAYLSPSVELKNSLEALNYLTTCVDSRELVIGVDANDHSQLWHHPSNSPRSTN</sequence>